<dbReference type="InterPro" id="IPR051531">
    <property type="entry name" value="N-acetyltransferase"/>
</dbReference>
<dbReference type="InterPro" id="IPR016181">
    <property type="entry name" value="Acyl_CoA_acyltransferase"/>
</dbReference>
<gene>
    <name evidence="2" type="ORF">D7004_04940</name>
</gene>
<dbReference type="AlphaFoldDB" id="A0A3N0C0L2"/>
<dbReference type="PROSITE" id="PS51186">
    <property type="entry name" value="GNAT"/>
    <property type="match status" value="1"/>
</dbReference>
<dbReference type="PANTHER" id="PTHR43792">
    <property type="entry name" value="GNAT FAMILY, PUTATIVE (AFU_ORTHOLOGUE AFUA_3G00765)-RELATED-RELATED"/>
    <property type="match status" value="1"/>
</dbReference>
<evidence type="ECO:0000313" key="3">
    <source>
        <dbReference type="Proteomes" id="UP000274046"/>
    </source>
</evidence>
<dbReference type="Gene3D" id="3.40.630.30">
    <property type="match status" value="1"/>
</dbReference>
<keyword evidence="3" id="KW-1185">Reference proteome</keyword>
<organism evidence="2 3">
    <name type="scientific">Pedobacter jejuensis</name>
    <dbReference type="NCBI Taxonomy" id="1268550"/>
    <lineage>
        <taxon>Bacteria</taxon>
        <taxon>Pseudomonadati</taxon>
        <taxon>Bacteroidota</taxon>
        <taxon>Sphingobacteriia</taxon>
        <taxon>Sphingobacteriales</taxon>
        <taxon>Sphingobacteriaceae</taxon>
        <taxon>Pedobacter</taxon>
    </lineage>
</organism>
<evidence type="ECO:0000313" key="2">
    <source>
        <dbReference type="EMBL" id="RNL55267.1"/>
    </source>
</evidence>
<sequence>MLETDRLILQPLNHNQLLKYIQNDNSLDEELKLKPSNKVISSSLKKALTQTILPNVNDGNKNYLFNTLWTLISKADNIMIGDFCFVGAPDANGELEIGYGTYEEFRGKGYMTEAVARMIKWAKEQKTVNTISASTEIGNVASYSILEKNNFVKVAEGEGMFTWKLELR</sequence>
<dbReference type="SUPFAM" id="SSF55729">
    <property type="entry name" value="Acyl-CoA N-acyltransferases (Nat)"/>
    <property type="match status" value="1"/>
</dbReference>
<accession>A0A3N0C0L2</accession>
<keyword evidence="2" id="KW-0808">Transferase</keyword>
<dbReference type="GO" id="GO:0016747">
    <property type="term" value="F:acyltransferase activity, transferring groups other than amino-acyl groups"/>
    <property type="evidence" value="ECO:0007669"/>
    <property type="project" value="InterPro"/>
</dbReference>
<dbReference type="EMBL" id="RBEE01000007">
    <property type="protein sequence ID" value="RNL55267.1"/>
    <property type="molecule type" value="Genomic_DNA"/>
</dbReference>
<dbReference type="CDD" id="cd04301">
    <property type="entry name" value="NAT_SF"/>
    <property type="match status" value="1"/>
</dbReference>
<reference evidence="2 3" key="1">
    <citation type="submission" date="2018-10" db="EMBL/GenBank/DDBJ databases">
        <title>Genome sequencing of Pedobacter jejuensis TNB23.</title>
        <authorList>
            <person name="Cho Y.-J."/>
            <person name="Cho A."/>
            <person name="Kim O.-S."/>
        </authorList>
    </citation>
    <scope>NUCLEOTIDE SEQUENCE [LARGE SCALE GENOMIC DNA]</scope>
    <source>
        <strain evidence="2 3">TNB23</strain>
    </source>
</reference>
<dbReference type="RefSeq" id="WP_123204769.1">
    <property type="nucleotide sequence ID" value="NZ_RBEE01000007.1"/>
</dbReference>
<feature type="domain" description="N-acetyltransferase" evidence="1">
    <location>
        <begin position="31"/>
        <end position="168"/>
    </location>
</feature>
<dbReference type="OrthoDB" id="9811523at2"/>
<name>A0A3N0C0L2_9SPHI</name>
<dbReference type="Pfam" id="PF13302">
    <property type="entry name" value="Acetyltransf_3"/>
    <property type="match status" value="1"/>
</dbReference>
<evidence type="ECO:0000259" key="1">
    <source>
        <dbReference type="PROSITE" id="PS51186"/>
    </source>
</evidence>
<comment type="caution">
    <text evidence="2">The sequence shown here is derived from an EMBL/GenBank/DDBJ whole genome shotgun (WGS) entry which is preliminary data.</text>
</comment>
<proteinExistence type="predicted"/>
<protein>
    <submittedName>
        <fullName evidence="2">N-acetyltransferase</fullName>
    </submittedName>
</protein>
<dbReference type="InterPro" id="IPR000182">
    <property type="entry name" value="GNAT_dom"/>
</dbReference>
<dbReference type="Proteomes" id="UP000274046">
    <property type="component" value="Unassembled WGS sequence"/>
</dbReference>
<dbReference type="PANTHER" id="PTHR43792:SF13">
    <property type="entry name" value="ACETYLTRANSFERASE"/>
    <property type="match status" value="1"/>
</dbReference>